<evidence type="ECO:0000256" key="2">
    <source>
        <dbReference type="ARBA" id="ARBA00009639"/>
    </source>
</evidence>
<keyword evidence="5" id="KW-0677">Repeat</keyword>
<feature type="domain" description="Enhancer of mRNA-decapping protein 4 C-terminal" evidence="7">
    <location>
        <begin position="1"/>
        <end position="95"/>
    </location>
</feature>
<evidence type="ECO:0000313" key="9">
    <source>
        <dbReference type="Proteomes" id="UP001558652"/>
    </source>
</evidence>
<keyword evidence="3" id="KW-0963">Cytoplasm</keyword>
<dbReference type="InterPro" id="IPR049404">
    <property type="entry name" value="EDC4_C"/>
</dbReference>
<reference evidence="8 9" key="1">
    <citation type="submission" date="2024-07" db="EMBL/GenBank/DDBJ databases">
        <title>Chromosome-level genome assembly of the water stick insect Ranatra chinensis (Heteroptera: Nepidae).</title>
        <authorList>
            <person name="Liu X."/>
        </authorList>
    </citation>
    <scope>NUCLEOTIDE SEQUENCE [LARGE SCALE GENOMIC DNA]</scope>
    <source>
        <strain evidence="8">Cailab_2021Rc</strain>
        <tissue evidence="8">Muscle</tissue>
    </source>
</reference>
<dbReference type="PANTHER" id="PTHR15598:SF5">
    <property type="entry name" value="ENHANCER OF MRNA-DECAPPING PROTEIN 4"/>
    <property type="match status" value="1"/>
</dbReference>
<dbReference type="PANTHER" id="PTHR15598">
    <property type="entry name" value="ENHANCER OF MRNA-DECAPPING PROTEIN 4"/>
    <property type="match status" value="1"/>
</dbReference>
<dbReference type="Pfam" id="PF21289">
    <property type="entry name" value="EDC4_C"/>
    <property type="match status" value="1"/>
</dbReference>
<comment type="similarity">
    <text evidence="2">Belongs to the WD repeat EDC4 family.</text>
</comment>
<protein>
    <recommendedName>
        <fullName evidence="7">Enhancer of mRNA-decapping protein 4 C-terminal domain-containing protein</fullName>
    </recommendedName>
</protein>
<keyword evidence="6" id="KW-0175">Coiled coil</keyword>
<dbReference type="InterPro" id="IPR044938">
    <property type="entry name" value="EDC4_C_sf"/>
</dbReference>
<accession>A0ABD0Y9X5</accession>
<organism evidence="8 9">
    <name type="scientific">Ranatra chinensis</name>
    <dbReference type="NCBI Taxonomy" id="642074"/>
    <lineage>
        <taxon>Eukaryota</taxon>
        <taxon>Metazoa</taxon>
        <taxon>Ecdysozoa</taxon>
        <taxon>Arthropoda</taxon>
        <taxon>Hexapoda</taxon>
        <taxon>Insecta</taxon>
        <taxon>Pterygota</taxon>
        <taxon>Neoptera</taxon>
        <taxon>Paraneoptera</taxon>
        <taxon>Hemiptera</taxon>
        <taxon>Heteroptera</taxon>
        <taxon>Panheteroptera</taxon>
        <taxon>Nepomorpha</taxon>
        <taxon>Nepidae</taxon>
        <taxon>Ranatrinae</taxon>
        <taxon>Ranatra</taxon>
    </lineage>
</organism>
<proteinExistence type="inferred from homology"/>
<keyword evidence="4" id="KW-0853">WD repeat</keyword>
<evidence type="ECO:0000256" key="5">
    <source>
        <dbReference type="ARBA" id="ARBA00022737"/>
    </source>
</evidence>
<dbReference type="Proteomes" id="UP001558652">
    <property type="component" value="Unassembled WGS sequence"/>
</dbReference>
<gene>
    <name evidence="8" type="ORF">AAG570_001925</name>
</gene>
<name>A0ABD0Y9X5_9HEMI</name>
<keyword evidence="9" id="KW-1185">Reference proteome</keyword>
<dbReference type="EMBL" id="JBFDAA010000011">
    <property type="protein sequence ID" value="KAL1124155.1"/>
    <property type="molecule type" value="Genomic_DNA"/>
</dbReference>
<evidence type="ECO:0000256" key="1">
    <source>
        <dbReference type="ARBA" id="ARBA00004201"/>
    </source>
</evidence>
<evidence type="ECO:0000256" key="6">
    <source>
        <dbReference type="ARBA" id="ARBA00023054"/>
    </source>
</evidence>
<comment type="subcellular location">
    <subcellularLocation>
        <location evidence="1">Cytoplasm</location>
        <location evidence="1">P-body</location>
    </subcellularLocation>
</comment>
<dbReference type="GO" id="GO:0000932">
    <property type="term" value="C:P-body"/>
    <property type="evidence" value="ECO:0007669"/>
    <property type="project" value="UniProtKB-SubCell"/>
</dbReference>
<evidence type="ECO:0000259" key="7">
    <source>
        <dbReference type="Pfam" id="PF21289"/>
    </source>
</evidence>
<comment type="caution">
    <text evidence="8">The sequence shown here is derived from an EMBL/GenBank/DDBJ whole genome shotgun (WGS) entry which is preliminary data.</text>
</comment>
<evidence type="ECO:0000256" key="3">
    <source>
        <dbReference type="ARBA" id="ARBA00022490"/>
    </source>
</evidence>
<evidence type="ECO:0000256" key="4">
    <source>
        <dbReference type="ARBA" id="ARBA00022574"/>
    </source>
</evidence>
<dbReference type="FunFam" id="1.10.220.100:FF:000001">
    <property type="entry name" value="Enhancer of mRNA-decapping protein 4"/>
    <property type="match status" value="1"/>
</dbReference>
<dbReference type="InterPro" id="IPR045152">
    <property type="entry name" value="EDC4-like"/>
</dbReference>
<evidence type="ECO:0000313" key="8">
    <source>
        <dbReference type="EMBL" id="KAL1124155.1"/>
    </source>
</evidence>
<dbReference type="Gene3D" id="1.10.220.100">
    <property type="entry name" value="conserved c-terminal region of ge- 1"/>
    <property type="match status" value="1"/>
</dbReference>
<sequence length="104" mass="11899">MYVCERVAPHQVFTQSGPLLQQHVLLSLIQQLSADMNHHTEIRHRYLEEAVMNLDPKNSATREHMPAVLSALHKQLQLYISLHPNAPIAKRVRMLQMATQSLLA</sequence>
<dbReference type="AlphaFoldDB" id="A0ABD0Y9X5"/>